<protein>
    <submittedName>
        <fullName evidence="1">Uncharacterized protein</fullName>
    </submittedName>
</protein>
<organism evidence="1 2">
    <name type="scientific">Sphingobacterium thalpophilum</name>
    <dbReference type="NCBI Taxonomy" id="259"/>
    <lineage>
        <taxon>Bacteria</taxon>
        <taxon>Pseudomonadati</taxon>
        <taxon>Bacteroidota</taxon>
        <taxon>Sphingobacteriia</taxon>
        <taxon>Sphingobacteriales</taxon>
        <taxon>Sphingobacteriaceae</taxon>
        <taxon>Sphingobacterium</taxon>
    </lineage>
</organism>
<accession>A0A4U9VE82</accession>
<dbReference type="STRING" id="1123265.GCA_000686625_01626"/>
<proteinExistence type="predicted"/>
<dbReference type="EMBL" id="LR590484">
    <property type="protein sequence ID" value="VTR45245.1"/>
    <property type="molecule type" value="Genomic_DNA"/>
</dbReference>
<dbReference type="AlphaFoldDB" id="A0A4U9VE82"/>
<dbReference type="Proteomes" id="UP000308196">
    <property type="component" value="Chromosome"/>
</dbReference>
<dbReference type="KEGG" id="stha:NCTC11429_03186"/>
<evidence type="ECO:0000313" key="2">
    <source>
        <dbReference type="Proteomes" id="UP000308196"/>
    </source>
</evidence>
<reference evidence="1 2" key="1">
    <citation type="submission" date="2019-05" db="EMBL/GenBank/DDBJ databases">
        <authorList>
            <consortium name="Pathogen Informatics"/>
        </authorList>
    </citation>
    <scope>NUCLEOTIDE SEQUENCE [LARGE SCALE GENOMIC DNA]</scope>
    <source>
        <strain evidence="1 2">NCTC11429</strain>
    </source>
</reference>
<sequence>MTIANLKSLIREKLLYVNLSLKNKKKETI</sequence>
<evidence type="ECO:0000313" key="1">
    <source>
        <dbReference type="EMBL" id="VTR45245.1"/>
    </source>
</evidence>
<name>A0A4U9VE82_9SPHI</name>
<gene>
    <name evidence="1" type="ORF">NCTC11429_03186</name>
</gene>